<gene>
    <name evidence="1" type="primary">NCAM1</name>
</gene>
<organism evidence="1">
    <name type="scientific">Homo sapiens</name>
    <name type="common">Human</name>
    <dbReference type="NCBI Taxonomy" id="9606"/>
    <lineage>
        <taxon>Eukaryota</taxon>
        <taxon>Metazoa</taxon>
        <taxon>Chordata</taxon>
        <taxon>Craniata</taxon>
        <taxon>Vertebrata</taxon>
        <taxon>Euteleostomi</taxon>
        <taxon>Mammalia</taxon>
        <taxon>Eutheria</taxon>
        <taxon>Euarchontoglires</taxon>
        <taxon>Primates</taxon>
        <taxon>Haplorrhini</taxon>
        <taxon>Catarrhini</taxon>
        <taxon>Hominidae</taxon>
        <taxon>Homo</taxon>
    </lineage>
</organism>
<sequence>MVLSFAQCGVMLHFLSSWGWKWRIPEHTALAPLILGPAQISGSNAQALRIEEHEERS</sequence>
<proteinExistence type="predicted"/>
<name>L8ECP3_HUMAN</name>
<dbReference type="AlphaFoldDB" id="L8ECP3"/>
<dbReference type="ChiTaRS" id="NCAM1">
    <property type="organism name" value="human"/>
</dbReference>
<dbReference type="EMBL" id="HF584420">
    <property type="protein sequence ID" value="CCQ43917.1"/>
    <property type="molecule type" value="Genomic_DNA"/>
</dbReference>
<accession>L8ECP3</accession>
<protein>
    <submittedName>
        <fullName evidence="1">Alternative protein NCAM1</fullName>
    </submittedName>
</protein>
<reference evidence="1" key="1">
    <citation type="journal article" date="2013" name="PLoS ONE">
        <title>Direct detection of alternative open reading frames translation products in human significantly expands the proteome.</title>
        <authorList>
            <person name="Vanderperre B."/>
            <person name="Lucier J.-F."/>
            <person name="Motard J."/>
            <person name="Tremblay G."/>
            <person name="Vanderperre S."/>
            <person name="Wisztorski M."/>
            <person name="Salzet M."/>
            <person name="Boisvert F.-M."/>
            <person name="Roucou X."/>
        </authorList>
    </citation>
    <scope>NUCLEOTIDE SEQUENCE</scope>
</reference>
<dbReference type="OrthoDB" id="10056271at2759"/>
<evidence type="ECO:0000313" key="1">
    <source>
        <dbReference type="EMBL" id="CCQ43917.1"/>
    </source>
</evidence>